<reference evidence="2 3" key="1">
    <citation type="journal article" date="2011" name="J. Gen. Appl. Microbiol.">
        <title>Draft genome sequencing of the enigmatic basidiomycete Mixia osmundae.</title>
        <authorList>
            <person name="Nishida H."/>
            <person name="Nagatsuka Y."/>
            <person name="Sugiyama J."/>
        </authorList>
    </citation>
    <scope>NUCLEOTIDE SEQUENCE [LARGE SCALE GENOMIC DNA]</scope>
    <source>
        <strain evidence="3">CBS 9802 / IAM 14324 / JCM 22182 / KY 12970</strain>
    </source>
</reference>
<reference evidence="2 3" key="2">
    <citation type="journal article" date="2012" name="Open Biol.">
        <title>Characteristics of nucleosomes and linker DNA regions on the genome of the basidiomycete Mixia osmundae revealed by mono- and dinucleosome mapping.</title>
        <authorList>
            <person name="Nishida H."/>
            <person name="Kondo S."/>
            <person name="Matsumoto T."/>
            <person name="Suzuki Y."/>
            <person name="Yoshikawa H."/>
            <person name="Taylor T.D."/>
            <person name="Sugiyama J."/>
        </authorList>
    </citation>
    <scope>NUCLEOTIDE SEQUENCE [LARGE SCALE GENOMIC DNA]</scope>
    <source>
        <strain evidence="3">CBS 9802 / IAM 14324 / JCM 22182 / KY 12970</strain>
    </source>
</reference>
<dbReference type="EMBL" id="BABT02000106">
    <property type="protein sequence ID" value="GAA96742.1"/>
    <property type="molecule type" value="Genomic_DNA"/>
</dbReference>
<proteinExistence type="predicted"/>
<evidence type="ECO:0000313" key="2">
    <source>
        <dbReference type="EMBL" id="GAA96742.1"/>
    </source>
</evidence>
<dbReference type="InParanoid" id="G7E1N2"/>
<accession>G7E1N2</accession>
<dbReference type="Proteomes" id="UP000009131">
    <property type="component" value="Unassembled WGS sequence"/>
</dbReference>
<name>G7E1N2_MIXOS</name>
<dbReference type="RefSeq" id="XP_014565256.1">
    <property type="nucleotide sequence ID" value="XM_014709770.1"/>
</dbReference>
<feature type="region of interest" description="Disordered" evidence="1">
    <location>
        <begin position="99"/>
        <end position="163"/>
    </location>
</feature>
<gene>
    <name evidence="2" type="primary">Mo03413</name>
    <name evidence="2" type="ORF">E5Q_03413</name>
</gene>
<sequence>MLRLTGLRGCNRFTRGRRLISVKSVPAIGEDALPLQPTWSVTDDIEASRTDKPISNEDLLHLHRLAALLPPPVDSPEWKRIQAQLSSLRDLIETVRNLPEEPTSVESDQVPDGRIWPQGRSLPLMGLQKEQGRLKRQGNKKKLDPDDVPRLPASDERGQSLLKLSNMTKDDFYLVPTPLTSRRK</sequence>
<organism evidence="2 3">
    <name type="scientific">Mixia osmundae (strain CBS 9802 / IAM 14324 / JCM 22182 / KY 12970)</name>
    <dbReference type="NCBI Taxonomy" id="764103"/>
    <lineage>
        <taxon>Eukaryota</taxon>
        <taxon>Fungi</taxon>
        <taxon>Dikarya</taxon>
        <taxon>Basidiomycota</taxon>
        <taxon>Pucciniomycotina</taxon>
        <taxon>Mixiomycetes</taxon>
        <taxon>Mixiales</taxon>
        <taxon>Mixiaceae</taxon>
        <taxon>Mixia</taxon>
    </lineage>
</organism>
<feature type="compositionally biased region" description="Basic and acidic residues" evidence="1">
    <location>
        <begin position="141"/>
        <end position="158"/>
    </location>
</feature>
<evidence type="ECO:0000313" key="3">
    <source>
        <dbReference type="Proteomes" id="UP000009131"/>
    </source>
</evidence>
<keyword evidence="3" id="KW-1185">Reference proteome</keyword>
<dbReference type="eggNOG" id="ENOG502SGV7">
    <property type="taxonomic scope" value="Eukaryota"/>
</dbReference>
<dbReference type="OMA" id="KPTWSVN"/>
<evidence type="ECO:0008006" key="4">
    <source>
        <dbReference type="Google" id="ProtNLM"/>
    </source>
</evidence>
<dbReference type="OrthoDB" id="5522061at2759"/>
<comment type="caution">
    <text evidence="2">The sequence shown here is derived from an EMBL/GenBank/DDBJ whole genome shotgun (WGS) entry which is preliminary data.</text>
</comment>
<protein>
    <recommendedName>
        <fullName evidence="4">Glutamyl-tRNA(Gln) amidotransferase subunit F, mitochondrial</fullName>
    </recommendedName>
</protein>
<dbReference type="AlphaFoldDB" id="G7E1N2"/>
<dbReference type="HOGENOM" id="CLU_108161_0_0_1"/>
<evidence type="ECO:0000256" key="1">
    <source>
        <dbReference type="SAM" id="MobiDB-lite"/>
    </source>
</evidence>